<dbReference type="PROSITE" id="PS51071">
    <property type="entry name" value="HTH_RPIR"/>
    <property type="match status" value="1"/>
</dbReference>
<dbReference type="GO" id="GO:0003677">
    <property type="term" value="F:DNA binding"/>
    <property type="evidence" value="ECO:0007669"/>
    <property type="project" value="UniProtKB-KW"/>
</dbReference>
<accession>A0A1H3CRB2</accession>
<feature type="domain" description="HTH rpiR-type" evidence="5">
    <location>
        <begin position="1"/>
        <end position="76"/>
    </location>
</feature>
<dbReference type="Gene3D" id="3.40.50.10490">
    <property type="entry name" value="Glucose-6-phosphate isomerase like protein, domain 1"/>
    <property type="match status" value="1"/>
</dbReference>
<dbReference type="InterPro" id="IPR001347">
    <property type="entry name" value="SIS_dom"/>
</dbReference>
<dbReference type="GO" id="GO:0003700">
    <property type="term" value="F:DNA-binding transcription factor activity"/>
    <property type="evidence" value="ECO:0007669"/>
    <property type="project" value="InterPro"/>
</dbReference>
<dbReference type="InterPro" id="IPR036388">
    <property type="entry name" value="WH-like_DNA-bd_sf"/>
</dbReference>
<dbReference type="STRING" id="670155.SAMN04488001_3529"/>
<dbReference type="InterPro" id="IPR047640">
    <property type="entry name" value="RpiR-like"/>
</dbReference>
<dbReference type="AlphaFoldDB" id="A0A1H3CRB2"/>
<dbReference type="GO" id="GO:1901135">
    <property type="term" value="P:carbohydrate derivative metabolic process"/>
    <property type="evidence" value="ECO:0007669"/>
    <property type="project" value="InterPro"/>
</dbReference>
<dbReference type="Pfam" id="PF01418">
    <property type="entry name" value="HTH_6"/>
    <property type="match status" value="1"/>
</dbReference>
<dbReference type="SUPFAM" id="SSF53697">
    <property type="entry name" value="SIS domain"/>
    <property type="match status" value="1"/>
</dbReference>
<dbReference type="PANTHER" id="PTHR30514">
    <property type="entry name" value="GLUCOKINASE"/>
    <property type="match status" value="1"/>
</dbReference>
<dbReference type="Pfam" id="PF01380">
    <property type="entry name" value="SIS"/>
    <property type="match status" value="1"/>
</dbReference>
<reference evidence="7" key="1">
    <citation type="submission" date="2016-10" db="EMBL/GenBank/DDBJ databases">
        <authorList>
            <person name="Varghese N."/>
            <person name="Submissions S."/>
        </authorList>
    </citation>
    <scope>NUCLEOTIDE SEQUENCE [LARGE SCALE GENOMIC DNA]</scope>
    <source>
        <strain evidence="7">DSM 26922</strain>
    </source>
</reference>
<keyword evidence="1" id="KW-0805">Transcription regulation</keyword>
<evidence type="ECO:0000256" key="3">
    <source>
        <dbReference type="ARBA" id="ARBA00023163"/>
    </source>
</evidence>
<dbReference type="InterPro" id="IPR000281">
    <property type="entry name" value="HTH_RpiR"/>
</dbReference>
<evidence type="ECO:0000256" key="4">
    <source>
        <dbReference type="SAM" id="Coils"/>
    </source>
</evidence>
<dbReference type="GO" id="GO:0097367">
    <property type="term" value="F:carbohydrate derivative binding"/>
    <property type="evidence" value="ECO:0007669"/>
    <property type="project" value="InterPro"/>
</dbReference>
<dbReference type="InterPro" id="IPR035472">
    <property type="entry name" value="RpiR-like_SIS"/>
</dbReference>
<organism evidence="6 7">
    <name type="scientific">Litoreibacter albidus</name>
    <dbReference type="NCBI Taxonomy" id="670155"/>
    <lineage>
        <taxon>Bacteria</taxon>
        <taxon>Pseudomonadati</taxon>
        <taxon>Pseudomonadota</taxon>
        <taxon>Alphaproteobacteria</taxon>
        <taxon>Rhodobacterales</taxon>
        <taxon>Roseobacteraceae</taxon>
        <taxon>Litoreibacter</taxon>
    </lineage>
</organism>
<sequence>MLKDRLSGPDLDLTAKEEKIRRTLLTNYPVAGLSTVADLATAAGVSVPTVLRFVTKLGFQGYASFQKDLIDELGDTLNSPLSLFTPADATDGNSTFQRTIRSMRAALERLEADYDDSTFESVVDLIADERSEIHCIGGRFSTVLAERLALHLAQVRPRVRLLSCGSKQLADGLVDYDSQVTLVVFDFRRYQVETEQYARMAHERRARIVLFTDRWQSPIASFASKVLTSPVESGGMFDSWVPAIAQTEALVAAVAERHPDRIRERLSAIEAMRDRFTQLPEPNT</sequence>
<evidence type="ECO:0000256" key="2">
    <source>
        <dbReference type="ARBA" id="ARBA00023125"/>
    </source>
</evidence>
<keyword evidence="4" id="KW-0175">Coiled coil</keyword>
<dbReference type="EMBL" id="FNOI01000009">
    <property type="protein sequence ID" value="SDX56683.1"/>
    <property type="molecule type" value="Genomic_DNA"/>
</dbReference>
<dbReference type="PROSITE" id="PS00356">
    <property type="entry name" value="HTH_LACI_1"/>
    <property type="match status" value="1"/>
</dbReference>
<feature type="coiled-coil region" evidence="4">
    <location>
        <begin position="93"/>
        <end position="120"/>
    </location>
</feature>
<dbReference type="InterPro" id="IPR009057">
    <property type="entry name" value="Homeodomain-like_sf"/>
</dbReference>
<keyword evidence="7" id="KW-1185">Reference proteome</keyword>
<dbReference type="OrthoDB" id="3574600at2"/>
<evidence type="ECO:0000313" key="6">
    <source>
        <dbReference type="EMBL" id="SDX56683.1"/>
    </source>
</evidence>
<keyword evidence="2" id="KW-0238">DNA-binding</keyword>
<name>A0A1H3CRB2_9RHOB</name>
<dbReference type="InterPro" id="IPR046348">
    <property type="entry name" value="SIS_dom_sf"/>
</dbReference>
<dbReference type="PANTHER" id="PTHR30514:SF18">
    <property type="entry name" value="RPIR-FAMILY TRANSCRIPTIONAL REGULATOR"/>
    <property type="match status" value="1"/>
</dbReference>
<dbReference type="Gene3D" id="1.10.10.10">
    <property type="entry name" value="Winged helix-like DNA-binding domain superfamily/Winged helix DNA-binding domain"/>
    <property type="match status" value="1"/>
</dbReference>
<evidence type="ECO:0000256" key="1">
    <source>
        <dbReference type="ARBA" id="ARBA00023015"/>
    </source>
</evidence>
<protein>
    <submittedName>
        <fullName evidence="6">Transcriptional regulator, RpiR family</fullName>
    </submittedName>
</protein>
<dbReference type="RefSeq" id="WP_089948492.1">
    <property type="nucleotide sequence ID" value="NZ_FNOI01000009.1"/>
</dbReference>
<keyword evidence="3" id="KW-0804">Transcription</keyword>
<evidence type="ECO:0000259" key="5">
    <source>
        <dbReference type="PROSITE" id="PS51071"/>
    </source>
</evidence>
<proteinExistence type="predicted"/>
<evidence type="ECO:0000313" key="7">
    <source>
        <dbReference type="Proteomes" id="UP000199441"/>
    </source>
</evidence>
<dbReference type="Proteomes" id="UP000199441">
    <property type="component" value="Unassembled WGS sequence"/>
</dbReference>
<dbReference type="SUPFAM" id="SSF46689">
    <property type="entry name" value="Homeodomain-like"/>
    <property type="match status" value="1"/>
</dbReference>
<dbReference type="CDD" id="cd05013">
    <property type="entry name" value="SIS_RpiR"/>
    <property type="match status" value="1"/>
</dbReference>
<gene>
    <name evidence="6" type="ORF">SAMN04488001_3529</name>
</gene>